<organism evidence="1 2">
    <name type="scientific">Dorcoceras hygrometricum</name>
    <dbReference type="NCBI Taxonomy" id="472368"/>
    <lineage>
        <taxon>Eukaryota</taxon>
        <taxon>Viridiplantae</taxon>
        <taxon>Streptophyta</taxon>
        <taxon>Embryophyta</taxon>
        <taxon>Tracheophyta</taxon>
        <taxon>Spermatophyta</taxon>
        <taxon>Magnoliopsida</taxon>
        <taxon>eudicotyledons</taxon>
        <taxon>Gunneridae</taxon>
        <taxon>Pentapetalae</taxon>
        <taxon>asterids</taxon>
        <taxon>lamiids</taxon>
        <taxon>Lamiales</taxon>
        <taxon>Gesneriaceae</taxon>
        <taxon>Didymocarpoideae</taxon>
        <taxon>Trichosporeae</taxon>
        <taxon>Loxocarpinae</taxon>
        <taxon>Dorcoceras</taxon>
    </lineage>
</organism>
<gene>
    <name evidence="1" type="ORF">F511_31235</name>
</gene>
<evidence type="ECO:0000313" key="1">
    <source>
        <dbReference type="EMBL" id="KZV31064.1"/>
    </source>
</evidence>
<dbReference type="Proteomes" id="UP000250235">
    <property type="component" value="Unassembled WGS sequence"/>
</dbReference>
<accession>A0A2Z7B967</accession>
<sequence length="321" mass="35043">MRVDTYSGENLARTSLLQVKKGSRVLLLGIAIGAELGQAAPEAILEVAPSFLRQQGIGSIIALTAHSLEEGGQARGSVRCSGGQGEHVIPPMHLTPPRVPHAIALDIEEPAHPSLVGARVPLDKGGVREFLRLGKPGLFRLATGRGTIYGCSGTTHGGIGRRRRYLKVNGTYKKILSTARRSCHSDHGFLPKTQPGLNPIIHVSPYRCCEAASRGSWFSSVLWISLQVPAIGILTGYFNLYRSLRSYQRPGGVVTRIMVFSRKHNLASIPSYTCPLIDVVKQRREDRGFLQYCGFHLGSRRHIYLLLYFNSSSRTSGGGYS</sequence>
<name>A0A2Z7B967_9LAMI</name>
<dbReference type="EMBL" id="KV007752">
    <property type="protein sequence ID" value="KZV31064.1"/>
    <property type="molecule type" value="Genomic_DNA"/>
</dbReference>
<keyword evidence="2" id="KW-1185">Reference proteome</keyword>
<reference evidence="1 2" key="1">
    <citation type="journal article" date="2015" name="Proc. Natl. Acad. Sci. U.S.A.">
        <title>The resurrection genome of Boea hygrometrica: A blueprint for survival of dehydration.</title>
        <authorList>
            <person name="Xiao L."/>
            <person name="Yang G."/>
            <person name="Zhang L."/>
            <person name="Yang X."/>
            <person name="Zhao S."/>
            <person name="Ji Z."/>
            <person name="Zhou Q."/>
            <person name="Hu M."/>
            <person name="Wang Y."/>
            <person name="Chen M."/>
            <person name="Xu Y."/>
            <person name="Jin H."/>
            <person name="Xiao X."/>
            <person name="Hu G."/>
            <person name="Bao F."/>
            <person name="Hu Y."/>
            <person name="Wan P."/>
            <person name="Li L."/>
            <person name="Deng X."/>
            <person name="Kuang T."/>
            <person name="Xiang C."/>
            <person name="Zhu J.K."/>
            <person name="Oliver M.J."/>
            <person name="He Y."/>
        </authorList>
    </citation>
    <scope>NUCLEOTIDE SEQUENCE [LARGE SCALE GENOMIC DNA]</scope>
    <source>
        <strain evidence="2">cv. XS01</strain>
    </source>
</reference>
<protein>
    <submittedName>
        <fullName evidence="1">ABC transporter G family member 11-like</fullName>
    </submittedName>
</protein>
<proteinExistence type="predicted"/>
<evidence type="ECO:0000313" key="2">
    <source>
        <dbReference type="Proteomes" id="UP000250235"/>
    </source>
</evidence>
<dbReference type="AlphaFoldDB" id="A0A2Z7B967"/>